<feature type="signal peptide" evidence="2">
    <location>
        <begin position="1"/>
        <end position="26"/>
    </location>
</feature>
<organism evidence="4 5">
    <name type="scientific">Deinandra increscens subsp. villosa</name>
    <dbReference type="NCBI Taxonomy" id="3103831"/>
    <lineage>
        <taxon>Eukaryota</taxon>
        <taxon>Viridiplantae</taxon>
        <taxon>Streptophyta</taxon>
        <taxon>Embryophyta</taxon>
        <taxon>Tracheophyta</taxon>
        <taxon>Spermatophyta</taxon>
        <taxon>Magnoliopsida</taxon>
        <taxon>eudicotyledons</taxon>
        <taxon>Gunneridae</taxon>
        <taxon>Pentapetalae</taxon>
        <taxon>asterids</taxon>
        <taxon>campanulids</taxon>
        <taxon>Asterales</taxon>
        <taxon>Asteraceae</taxon>
        <taxon>Asteroideae</taxon>
        <taxon>Heliantheae alliance</taxon>
        <taxon>Madieae</taxon>
        <taxon>Madiinae</taxon>
        <taxon>Deinandra</taxon>
    </lineage>
</organism>
<keyword evidence="2" id="KW-0732">Signal</keyword>
<feature type="region of interest" description="Disordered" evidence="1">
    <location>
        <begin position="33"/>
        <end position="143"/>
    </location>
</feature>
<dbReference type="PANTHER" id="PTHR31189:SF2">
    <property type="entry name" value="RMLC-LIKE CUPINS SUPERFAMILY PROTEIN"/>
    <property type="match status" value="1"/>
</dbReference>
<dbReference type="CDD" id="cd02245">
    <property type="entry name" value="cupin_7S_vicilin-like_C"/>
    <property type="match status" value="1"/>
</dbReference>
<feature type="domain" description="Cupin type-1" evidence="3">
    <location>
        <begin position="395"/>
        <end position="544"/>
    </location>
</feature>
<dbReference type="SUPFAM" id="SSF51182">
    <property type="entry name" value="RmlC-like cupins"/>
    <property type="match status" value="1"/>
</dbReference>
<dbReference type="AlphaFoldDB" id="A0AAP0DPZ9"/>
<dbReference type="InterPro" id="IPR050253">
    <property type="entry name" value="Seed_Storage-Functional"/>
</dbReference>
<dbReference type="CDD" id="cd02244">
    <property type="entry name" value="cupin_7S_vicilin-like_N"/>
    <property type="match status" value="1"/>
</dbReference>
<sequence length="636" mass="69411">MAKKSSTKWLFFVLAVVVLTTTLVAGAYDKDRRSSKVFPPEEDYGRDRSPGGYQDYGRDRGRDYGRDQDYGRDRDRGGREEGRGRVFPPEEDYGRGGRGRGGGGEEDEGRGRVFPPEGEGDRDRGRGGRDFRPDEEERGGRGRRGWTEERRFILSDMKRVVATDAGGMRVVKGVGGRFTQSPMHIGFITMEPDSMFIPQYLDSSLILFVEIGEARIGSIYNDQLVEKDLKAGDLYRIEAGSAFYMVNTAQGQRLQIIASIDTAESTGLSSFEPFFIGGGTNPRSVLAGFDTHTLATAFNVSHDAIDELLSSRQEGAIVFLNPDGGDQPRDEPSMWKRFLELGPHERKMQMKGIVDGGRKPTDDDEAETSVWFSLRKLVVDYFGTNKDSDKSLDSYNIYNDEADFRNDYGWSVEVDGDDYDQLKLSDFAVYLVNLTAGSMMAPHINPTATEYGVVLSGSGNIQVVFPNGTLAMDAEVSEGDVFWIPRYFPFCQVASRSSPFVFFGFSTSARNNRPQFLAGKGSVLQTMMGPGFAASFGMSEDRMAEIVNAQSQTTILPSTSASPGGGGEEIPQGEAEGDPAKGGEGEAGGDPAKGGESAAEDKRDPAQGEAAAKDKHDPARGGEEKGPKIRMPVGVN</sequence>
<feature type="compositionally biased region" description="Basic and acidic residues" evidence="1">
    <location>
        <begin position="56"/>
        <end position="84"/>
    </location>
</feature>
<dbReference type="SMART" id="SM00835">
    <property type="entry name" value="Cupin_1"/>
    <property type="match status" value="2"/>
</dbReference>
<accession>A0AAP0DPZ9</accession>
<keyword evidence="5" id="KW-1185">Reference proteome</keyword>
<dbReference type="Gene3D" id="2.60.120.10">
    <property type="entry name" value="Jelly Rolls"/>
    <property type="match status" value="2"/>
</dbReference>
<reference evidence="4 5" key="1">
    <citation type="submission" date="2024-04" db="EMBL/GenBank/DDBJ databases">
        <title>The reference genome of an endangered Asteraceae, Deinandra increscens subsp. villosa, native to the Central Coast of California.</title>
        <authorList>
            <person name="Guilliams M."/>
            <person name="Hasenstab-Lehman K."/>
            <person name="Meyer R."/>
            <person name="Mcevoy S."/>
        </authorList>
    </citation>
    <scope>NUCLEOTIDE SEQUENCE [LARGE SCALE GENOMIC DNA]</scope>
    <source>
        <tissue evidence="4">Leaf</tissue>
    </source>
</reference>
<dbReference type="PANTHER" id="PTHR31189">
    <property type="entry name" value="OS03G0336100 PROTEIN-RELATED"/>
    <property type="match status" value="1"/>
</dbReference>
<evidence type="ECO:0000313" key="4">
    <source>
        <dbReference type="EMBL" id="KAK9079075.1"/>
    </source>
</evidence>
<dbReference type="InterPro" id="IPR011051">
    <property type="entry name" value="RmlC_Cupin_sf"/>
</dbReference>
<dbReference type="EMBL" id="JBCNJP010000003">
    <property type="protein sequence ID" value="KAK9079075.1"/>
    <property type="molecule type" value="Genomic_DNA"/>
</dbReference>
<evidence type="ECO:0000256" key="1">
    <source>
        <dbReference type="SAM" id="MobiDB-lite"/>
    </source>
</evidence>
<evidence type="ECO:0000259" key="3">
    <source>
        <dbReference type="SMART" id="SM00835"/>
    </source>
</evidence>
<name>A0AAP0DPZ9_9ASTR</name>
<feature type="domain" description="Cupin type-1" evidence="3">
    <location>
        <begin position="152"/>
        <end position="306"/>
    </location>
</feature>
<dbReference type="Proteomes" id="UP001408789">
    <property type="component" value="Unassembled WGS sequence"/>
</dbReference>
<feature type="compositionally biased region" description="Basic and acidic residues" evidence="1">
    <location>
        <begin position="599"/>
        <end position="627"/>
    </location>
</feature>
<evidence type="ECO:0000256" key="2">
    <source>
        <dbReference type="SAM" id="SignalP"/>
    </source>
</evidence>
<dbReference type="InterPro" id="IPR006045">
    <property type="entry name" value="Cupin_1"/>
</dbReference>
<feature type="compositionally biased region" description="Basic and acidic residues" evidence="1">
    <location>
        <begin position="119"/>
        <end position="132"/>
    </location>
</feature>
<feature type="region of interest" description="Disordered" evidence="1">
    <location>
        <begin position="554"/>
        <end position="636"/>
    </location>
</feature>
<feature type="chain" id="PRO_5042891632" description="Cupin type-1 domain-containing protein" evidence="2">
    <location>
        <begin position="27"/>
        <end position="636"/>
    </location>
</feature>
<protein>
    <recommendedName>
        <fullName evidence="3">Cupin type-1 domain-containing protein</fullName>
    </recommendedName>
</protein>
<gene>
    <name evidence="4" type="ORF">SSX86_000745</name>
</gene>
<dbReference type="InterPro" id="IPR014710">
    <property type="entry name" value="RmlC-like_jellyroll"/>
</dbReference>
<proteinExistence type="predicted"/>
<evidence type="ECO:0000313" key="5">
    <source>
        <dbReference type="Proteomes" id="UP001408789"/>
    </source>
</evidence>
<dbReference type="Pfam" id="PF00190">
    <property type="entry name" value="Cupin_1"/>
    <property type="match status" value="1"/>
</dbReference>
<comment type="caution">
    <text evidence="4">The sequence shown here is derived from an EMBL/GenBank/DDBJ whole genome shotgun (WGS) entry which is preliminary data.</text>
</comment>